<dbReference type="AlphaFoldDB" id="A0A6G7LNB6"/>
<name>A0A6G7LNB6_9GAMM</name>
<reference evidence="1 2" key="1">
    <citation type="submission" date="2019-11" db="EMBL/GenBank/DDBJ databases">
        <title>Complete Genome Sequence of Shewanella chilikensis Strain DC57, Isolated from Corroded Seal Rings at a floating production facility in Australia.</title>
        <authorList>
            <person name="Salgar-Chaparro S.J."/>
            <person name="Castillo-Villamizar G.A."/>
            <person name="Poehlein A."/>
            <person name="Daniel R."/>
            <person name="Machuca L."/>
        </authorList>
    </citation>
    <scope>NUCLEOTIDE SEQUENCE [LARGE SCALE GENOMIC DNA]</scope>
    <source>
        <strain evidence="1 2">DC57</strain>
    </source>
</reference>
<dbReference type="EMBL" id="CP045857">
    <property type="protein sequence ID" value="QIJ03214.1"/>
    <property type="molecule type" value="Genomic_DNA"/>
</dbReference>
<evidence type="ECO:0000313" key="1">
    <source>
        <dbReference type="EMBL" id="QIJ03214.1"/>
    </source>
</evidence>
<dbReference type="Proteomes" id="UP000502117">
    <property type="component" value="Chromosome"/>
</dbReference>
<dbReference type="RefSeq" id="WP_165564428.1">
    <property type="nucleotide sequence ID" value="NZ_CP045857.1"/>
</dbReference>
<sequence>MDVLYAAVCSVYQSNEVLPLARDIVEFINSDPELAKLGSLSVREL</sequence>
<protein>
    <submittedName>
        <fullName evidence="1">Uncharacterized protein</fullName>
    </submittedName>
</protein>
<gene>
    <name evidence="1" type="ORF">GII14_02835</name>
</gene>
<accession>A0A6G7LNB6</accession>
<organism evidence="1 2">
    <name type="scientific">Shewanella chilikensis</name>
    <dbReference type="NCBI Taxonomy" id="558541"/>
    <lineage>
        <taxon>Bacteria</taxon>
        <taxon>Pseudomonadati</taxon>
        <taxon>Pseudomonadota</taxon>
        <taxon>Gammaproteobacteria</taxon>
        <taxon>Alteromonadales</taxon>
        <taxon>Shewanellaceae</taxon>
        <taxon>Shewanella</taxon>
    </lineage>
</organism>
<proteinExistence type="predicted"/>
<evidence type="ECO:0000313" key="2">
    <source>
        <dbReference type="Proteomes" id="UP000502117"/>
    </source>
</evidence>
<dbReference type="KEGG" id="schk:GII14_02835"/>